<dbReference type="AlphaFoldDB" id="A0A4D6M2M8"/>
<sequence>MGPQGGGDNNEKQLLHHPLVQQNSLYGLTLNEVQNQLGNTGKPLSSMNLDELLKNITKASLSLTSSLCKKTVDEVWRDVQESKDNKEKKFQERQLTLGDIKLEDFLVKAGVVVEPSSTAIVVNPNVATPQFPQHSTLMKYPQAQYQLPQQEYMVDKTFERRQKRMIKNRESAARSRARKQAYTIELEHKVSRLEEENEKLRRQKVWFKL</sequence>
<dbReference type="PANTHER" id="PTHR22952:SF482">
    <property type="entry name" value="ABSCISIC ACID-INSENSITIVE 5-LIKE PROTEIN 2"/>
    <property type="match status" value="1"/>
</dbReference>
<name>A0A4D6M2M8_VIGUN</name>
<reference evidence="5 6" key="1">
    <citation type="submission" date="2019-04" db="EMBL/GenBank/DDBJ databases">
        <title>An improved genome assembly and genetic linkage map for asparagus bean, Vigna unguiculata ssp. sesquipedialis.</title>
        <authorList>
            <person name="Xia Q."/>
            <person name="Zhang R."/>
            <person name="Dong Y."/>
        </authorList>
    </citation>
    <scope>NUCLEOTIDE SEQUENCE [LARGE SCALE GENOMIC DNA]</scope>
    <source>
        <tissue evidence="5">Leaf</tissue>
    </source>
</reference>
<dbReference type="GO" id="GO:0045893">
    <property type="term" value="P:positive regulation of DNA-templated transcription"/>
    <property type="evidence" value="ECO:0007669"/>
    <property type="project" value="InterPro"/>
</dbReference>
<dbReference type="GO" id="GO:0005634">
    <property type="term" value="C:nucleus"/>
    <property type="evidence" value="ECO:0007669"/>
    <property type="project" value="UniProtKB-SubCell"/>
</dbReference>
<keyword evidence="6" id="KW-1185">Reference proteome</keyword>
<evidence type="ECO:0000256" key="3">
    <source>
        <dbReference type="ARBA" id="ARBA00023242"/>
    </source>
</evidence>
<evidence type="ECO:0000259" key="4">
    <source>
        <dbReference type="PROSITE" id="PS50217"/>
    </source>
</evidence>
<dbReference type="Gene3D" id="1.20.5.170">
    <property type="match status" value="1"/>
</dbReference>
<accession>A0A4D6M2M8</accession>
<protein>
    <submittedName>
        <fullName evidence="5">ABA responsive element binding factor</fullName>
    </submittedName>
</protein>
<dbReference type="EMBL" id="CP039350">
    <property type="protein sequence ID" value="QCD95462.1"/>
    <property type="molecule type" value="Genomic_DNA"/>
</dbReference>
<dbReference type="InterPro" id="IPR043452">
    <property type="entry name" value="BZIP46-like"/>
</dbReference>
<dbReference type="Proteomes" id="UP000501690">
    <property type="component" value="Linkage Group LG6"/>
</dbReference>
<keyword evidence="3" id="KW-0539">Nucleus</keyword>
<dbReference type="SUPFAM" id="SSF57959">
    <property type="entry name" value="Leucine zipper domain"/>
    <property type="match status" value="1"/>
</dbReference>
<evidence type="ECO:0000256" key="2">
    <source>
        <dbReference type="ARBA" id="ARBA00023125"/>
    </source>
</evidence>
<feature type="domain" description="BZIP" evidence="4">
    <location>
        <begin position="158"/>
        <end position="203"/>
    </location>
</feature>
<dbReference type="InterPro" id="IPR046347">
    <property type="entry name" value="bZIP_sf"/>
</dbReference>
<keyword evidence="2" id="KW-0238">DNA-binding</keyword>
<proteinExistence type="predicted"/>
<dbReference type="PROSITE" id="PS00036">
    <property type="entry name" value="BZIP_BASIC"/>
    <property type="match status" value="1"/>
</dbReference>
<organism evidence="5 6">
    <name type="scientific">Vigna unguiculata</name>
    <name type="common">Cowpea</name>
    <dbReference type="NCBI Taxonomy" id="3917"/>
    <lineage>
        <taxon>Eukaryota</taxon>
        <taxon>Viridiplantae</taxon>
        <taxon>Streptophyta</taxon>
        <taxon>Embryophyta</taxon>
        <taxon>Tracheophyta</taxon>
        <taxon>Spermatophyta</taxon>
        <taxon>Magnoliopsida</taxon>
        <taxon>eudicotyledons</taxon>
        <taxon>Gunneridae</taxon>
        <taxon>Pentapetalae</taxon>
        <taxon>rosids</taxon>
        <taxon>fabids</taxon>
        <taxon>Fabales</taxon>
        <taxon>Fabaceae</taxon>
        <taxon>Papilionoideae</taxon>
        <taxon>50 kb inversion clade</taxon>
        <taxon>NPAAA clade</taxon>
        <taxon>indigoferoid/millettioid clade</taxon>
        <taxon>Phaseoleae</taxon>
        <taxon>Vigna</taxon>
    </lineage>
</organism>
<comment type="subcellular location">
    <subcellularLocation>
        <location evidence="1">Nucleus</location>
    </subcellularLocation>
</comment>
<dbReference type="CDD" id="cd14707">
    <property type="entry name" value="bZIP_plant_BZIP46"/>
    <property type="match status" value="1"/>
</dbReference>
<evidence type="ECO:0000256" key="1">
    <source>
        <dbReference type="ARBA" id="ARBA00004123"/>
    </source>
</evidence>
<dbReference type="FunFam" id="1.20.5.170:FF:000036">
    <property type="entry name" value="ABSCISIC ACID-INSENSITIVE 5-like protein 2"/>
    <property type="match status" value="1"/>
</dbReference>
<dbReference type="Pfam" id="PF00170">
    <property type="entry name" value="bZIP_1"/>
    <property type="match status" value="1"/>
</dbReference>
<dbReference type="PANTHER" id="PTHR22952">
    <property type="entry name" value="CAMP-RESPONSE ELEMENT BINDING PROTEIN-RELATED"/>
    <property type="match status" value="1"/>
</dbReference>
<dbReference type="GO" id="GO:0003700">
    <property type="term" value="F:DNA-binding transcription factor activity"/>
    <property type="evidence" value="ECO:0007669"/>
    <property type="project" value="InterPro"/>
</dbReference>
<dbReference type="SMART" id="SM00338">
    <property type="entry name" value="BRLZ"/>
    <property type="match status" value="1"/>
</dbReference>
<dbReference type="PROSITE" id="PS50217">
    <property type="entry name" value="BZIP"/>
    <property type="match status" value="1"/>
</dbReference>
<evidence type="ECO:0000313" key="5">
    <source>
        <dbReference type="EMBL" id="QCD95462.1"/>
    </source>
</evidence>
<dbReference type="InterPro" id="IPR004827">
    <property type="entry name" value="bZIP"/>
</dbReference>
<dbReference type="GO" id="GO:0003677">
    <property type="term" value="F:DNA binding"/>
    <property type="evidence" value="ECO:0007669"/>
    <property type="project" value="UniProtKB-KW"/>
</dbReference>
<evidence type="ECO:0000313" key="6">
    <source>
        <dbReference type="Proteomes" id="UP000501690"/>
    </source>
</evidence>
<gene>
    <name evidence="5" type="ORF">DEO72_LG6g155</name>
</gene>